<gene>
    <name evidence="3" type="ORF">PHJA_000699100</name>
</gene>
<dbReference type="Proteomes" id="UP000653305">
    <property type="component" value="Unassembled WGS sequence"/>
</dbReference>
<dbReference type="Gene3D" id="3.40.50.720">
    <property type="entry name" value="NAD(P)-binding Rossmann-like Domain"/>
    <property type="match status" value="1"/>
</dbReference>
<dbReference type="EMBL" id="BMAC01000108">
    <property type="protein sequence ID" value="GFP85554.1"/>
    <property type="molecule type" value="Genomic_DNA"/>
</dbReference>
<sequence length="261" mass="29737">MIWFSQAIISLERLDRFMTSKELADGCVERVEGCEGGSVGQKGELAVVVGTVGSGYFCMTTSPFFFHLRFMLDFRNNFCFREIIRVCGSTAYVARTSWIQNGTIQDNILFGFADEQGEVQRVKILSSYNLLWWNLRRRFLPAKLGELQITKRDAELTRYKEQIKKTRSDSAQEAVKARAMRVLKQKGIISVGFYILLRAVDRFTANYNSFPGQFDGEMDEDISRLKTKDVALLNDLGCNGSNLTCAIYASRLLVLRFYSGR</sequence>
<keyword evidence="2" id="KW-0067">ATP-binding</keyword>
<evidence type="ECO:0000313" key="3">
    <source>
        <dbReference type="EMBL" id="GFP85554.1"/>
    </source>
</evidence>
<evidence type="ECO:0000256" key="2">
    <source>
        <dbReference type="ARBA" id="ARBA00022840"/>
    </source>
</evidence>
<proteinExistence type="predicted"/>
<accession>A0A830BLP4</accession>
<comment type="caution">
    <text evidence="3">The sequence shown here is derived from an EMBL/GenBank/DDBJ whole genome shotgun (WGS) entry which is preliminary data.</text>
</comment>
<protein>
    <submittedName>
        <fullName evidence="3">Nedd8-activating enzyme e1 regulatory subunit</fullName>
    </submittedName>
</protein>
<dbReference type="OrthoDB" id="1708823at2759"/>
<dbReference type="GO" id="GO:0016020">
    <property type="term" value="C:membrane"/>
    <property type="evidence" value="ECO:0007669"/>
    <property type="project" value="TreeGrafter"/>
</dbReference>
<dbReference type="PANTHER" id="PTHR24223:SF362">
    <property type="entry name" value="ABC TRANSPORTER C FAMILY MEMBER 4"/>
    <property type="match status" value="1"/>
</dbReference>
<reference evidence="3" key="1">
    <citation type="submission" date="2020-07" db="EMBL/GenBank/DDBJ databases">
        <title>Ethylene signaling mediates host invasion by parasitic plants.</title>
        <authorList>
            <person name="Yoshida S."/>
        </authorList>
    </citation>
    <scope>NUCLEOTIDE SEQUENCE</scope>
    <source>
        <strain evidence="3">Okayama</strain>
    </source>
</reference>
<dbReference type="GO" id="GO:0005524">
    <property type="term" value="F:ATP binding"/>
    <property type="evidence" value="ECO:0007669"/>
    <property type="project" value="UniProtKB-KW"/>
</dbReference>
<keyword evidence="4" id="KW-1185">Reference proteome</keyword>
<dbReference type="GO" id="GO:0042626">
    <property type="term" value="F:ATPase-coupled transmembrane transporter activity"/>
    <property type="evidence" value="ECO:0007669"/>
    <property type="project" value="TreeGrafter"/>
</dbReference>
<dbReference type="InterPro" id="IPR050173">
    <property type="entry name" value="ABC_transporter_C-like"/>
</dbReference>
<organism evidence="3 4">
    <name type="scientific">Phtheirospermum japonicum</name>
    <dbReference type="NCBI Taxonomy" id="374723"/>
    <lineage>
        <taxon>Eukaryota</taxon>
        <taxon>Viridiplantae</taxon>
        <taxon>Streptophyta</taxon>
        <taxon>Embryophyta</taxon>
        <taxon>Tracheophyta</taxon>
        <taxon>Spermatophyta</taxon>
        <taxon>Magnoliopsida</taxon>
        <taxon>eudicotyledons</taxon>
        <taxon>Gunneridae</taxon>
        <taxon>Pentapetalae</taxon>
        <taxon>asterids</taxon>
        <taxon>lamiids</taxon>
        <taxon>Lamiales</taxon>
        <taxon>Orobanchaceae</taxon>
        <taxon>Orobanchaceae incertae sedis</taxon>
        <taxon>Phtheirospermum</taxon>
    </lineage>
</organism>
<keyword evidence="1" id="KW-0547">Nucleotide-binding</keyword>
<name>A0A830BLP4_9LAMI</name>
<evidence type="ECO:0000256" key="1">
    <source>
        <dbReference type="ARBA" id="ARBA00022741"/>
    </source>
</evidence>
<dbReference type="PANTHER" id="PTHR24223">
    <property type="entry name" value="ATP-BINDING CASSETTE SUB-FAMILY C"/>
    <property type="match status" value="1"/>
</dbReference>
<evidence type="ECO:0000313" key="4">
    <source>
        <dbReference type="Proteomes" id="UP000653305"/>
    </source>
</evidence>
<dbReference type="AlphaFoldDB" id="A0A830BLP4"/>